<comment type="caution">
    <text evidence="1">The sequence shown here is derived from an EMBL/GenBank/DDBJ whole genome shotgun (WGS) entry which is preliminary data.</text>
</comment>
<keyword evidence="2" id="KW-1185">Reference proteome</keyword>
<organism evidence="1 2">
    <name type="scientific">Algimonas ampicilliniresistens</name>
    <dbReference type="NCBI Taxonomy" id="1298735"/>
    <lineage>
        <taxon>Bacteria</taxon>
        <taxon>Pseudomonadati</taxon>
        <taxon>Pseudomonadota</taxon>
        <taxon>Alphaproteobacteria</taxon>
        <taxon>Maricaulales</taxon>
        <taxon>Robiginitomaculaceae</taxon>
        <taxon>Algimonas</taxon>
    </lineage>
</organism>
<proteinExistence type="predicted"/>
<name>A0ABQ5VC06_9PROT</name>
<dbReference type="EMBL" id="BSNK01000002">
    <property type="protein sequence ID" value="GLQ24512.1"/>
    <property type="molecule type" value="Genomic_DNA"/>
</dbReference>
<dbReference type="Proteomes" id="UP001161391">
    <property type="component" value="Unassembled WGS sequence"/>
</dbReference>
<gene>
    <name evidence="1" type="ORF">GCM10007853_23860</name>
</gene>
<reference evidence="1" key="1">
    <citation type="journal article" date="2014" name="Int. J. Syst. Evol. Microbiol.">
        <title>Complete genome of a new Firmicutes species belonging to the dominant human colonic microbiota ('Ruminococcus bicirculans') reveals two chromosomes and a selective capacity to utilize plant glucans.</title>
        <authorList>
            <consortium name="NISC Comparative Sequencing Program"/>
            <person name="Wegmann U."/>
            <person name="Louis P."/>
            <person name="Goesmann A."/>
            <person name="Henrissat B."/>
            <person name="Duncan S.H."/>
            <person name="Flint H.J."/>
        </authorList>
    </citation>
    <scope>NUCLEOTIDE SEQUENCE</scope>
    <source>
        <strain evidence="1">NBRC 108219</strain>
    </source>
</reference>
<accession>A0ABQ5VC06</accession>
<protein>
    <submittedName>
        <fullName evidence="1">Uncharacterized protein</fullName>
    </submittedName>
</protein>
<sequence length="61" mass="6760">MACDIFSQNPHISDQFLFRRDQLSELGSNRIDGAESPANGTVRDDRLDVTTRHYGGALPPT</sequence>
<reference evidence="1" key="2">
    <citation type="submission" date="2023-01" db="EMBL/GenBank/DDBJ databases">
        <title>Draft genome sequence of Algimonas ampicilliniresistens strain NBRC 108219.</title>
        <authorList>
            <person name="Sun Q."/>
            <person name="Mori K."/>
        </authorList>
    </citation>
    <scope>NUCLEOTIDE SEQUENCE</scope>
    <source>
        <strain evidence="1">NBRC 108219</strain>
    </source>
</reference>
<evidence type="ECO:0000313" key="2">
    <source>
        <dbReference type="Proteomes" id="UP001161391"/>
    </source>
</evidence>
<evidence type="ECO:0000313" key="1">
    <source>
        <dbReference type="EMBL" id="GLQ24512.1"/>
    </source>
</evidence>